<protein>
    <submittedName>
        <fullName evidence="1">L-asparaginase II</fullName>
    </submittedName>
</protein>
<sequence length="349" mass="36501">MSKLPLPESDPAPFRIGVTRGPLVESTHAVSGAIVDATGALRAHWGDIDRPIFWRSAIKPIQAIPLLESGAAEASDLGDREIALACASHNGEAMHVEAVGAWLARVGLGKGDLECGCHWPYHEESVRAMARRGEEPTTLHNNCSGKHAGMLTTAHFLKEETRGYVGREHSVQRRVTGVLSDLAGMALDRAPSGTDGCSIPTIAFPARAAALAAARFAAPDRLPATRAAACRRIAAAIAAAPEMIAGSGRMCSALVAATGGRVLAKVGAEGCYLAFVPDAGVGIALKSEDGTTRAAEAALAIVLARFGYITDAELERLRSFAAPVLRNRNGIEVGRIGLALSDREIVQPI</sequence>
<dbReference type="AlphaFoldDB" id="A0A1Y5R9K4"/>
<dbReference type="InterPro" id="IPR010349">
    <property type="entry name" value="Asparaginase_II"/>
</dbReference>
<keyword evidence="2" id="KW-1185">Reference proteome</keyword>
<name>A0A1Y5R9K4_9PROT</name>
<dbReference type="EMBL" id="FWFR01000001">
    <property type="protein sequence ID" value="SLN12309.1"/>
    <property type="molecule type" value="Genomic_DNA"/>
</dbReference>
<dbReference type="RefSeq" id="WP_085881516.1">
    <property type="nucleotide sequence ID" value="NZ_FWFR01000001.1"/>
</dbReference>
<proteinExistence type="predicted"/>
<evidence type="ECO:0000313" key="1">
    <source>
        <dbReference type="EMBL" id="SLN12309.1"/>
    </source>
</evidence>
<dbReference type="OrthoDB" id="9780674at2"/>
<dbReference type="PANTHER" id="PTHR42110:SF1">
    <property type="entry name" value="L-ASPARAGINASE, PUTATIVE (AFU_ORTHOLOGUE AFUA_3G11890)-RELATED"/>
    <property type="match status" value="1"/>
</dbReference>
<dbReference type="Proteomes" id="UP000193200">
    <property type="component" value="Unassembled WGS sequence"/>
</dbReference>
<organism evidence="1 2">
    <name type="scientific">Oceanibacterium hippocampi</name>
    <dbReference type="NCBI Taxonomy" id="745714"/>
    <lineage>
        <taxon>Bacteria</taxon>
        <taxon>Pseudomonadati</taxon>
        <taxon>Pseudomonadota</taxon>
        <taxon>Alphaproteobacteria</taxon>
        <taxon>Sneathiellales</taxon>
        <taxon>Sneathiellaceae</taxon>
        <taxon>Oceanibacterium</taxon>
    </lineage>
</organism>
<dbReference type="PANTHER" id="PTHR42110">
    <property type="entry name" value="L-ASPARAGINASE, PUTATIVE (AFU_ORTHOLOGUE AFUA_3G11890)-RELATED"/>
    <property type="match status" value="1"/>
</dbReference>
<dbReference type="Pfam" id="PF06089">
    <property type="entry name" value="Asparaginase_II"/>
    <property type="match status" value="1"/>
</dbReference>
<evidence type="ECO:0000313" key="2">
    <source>
        <dbReference type="Proteomes" id="UP000193200"/>
    </source>
</evidence>
<accession>A0A1Y5R9K4</accession>
<gene>
    <name evidence="1" type="ORF">OCH7691_00146</name>
</gene>
<reference evidence="1 2" key="1">
    <citation type="submission" date="2017-03" db="EMBL/GenBank/DDBJ databases">
        <authorList>
            <person name="Afonso C.L."/>
            <person name="Miller P.J."/>
            <person name="Scott M.A."/>
            <person name="Spackman E."/>
            <person name="Goraichik I."/>
            <person name="Dimitrov K.M."/>
            <person name="Suarez D.L."/>
            <person name="Swayne D.E."/>
        </authorList>
    </citation>
    <scope>NUCLEOTIDE SEQUENCE [LARGE SCALE GENOMIC DNA]</scope>
    <source>
        <strain evidence="1 2">CECT 7691</strain>
    </source>
</reference>
<dbReference type="InParanoid" id="A0A1Y5R9K4"/>